<dbReference type="KEGG" id="orm:HTY61_13785"/>
<sequence length="125" mass="13430">MPLVFVLFSGLLLKHFLADFVFQPRWMLAGKGRLSAPGGYVHAAVHALGSGLVLAACGIAGPVIAAVAVGEFAVHYGIDFAKDRIGEHSRAERSPRLYWQLHGLDQLAHQITYVAITYMATASLA</sequence>
<evidence type="ECO:0000313" key="3">
    <source>
        <dbReference type="Proteomes" id="UP000509367"/>
    </source>
</evidence>
<dbReference type="Proteomes" id="UP000509367">
    <property type="component" value="Chromosome"/>
</dbReference>
<dbReference type="InterPro" id="IPR021737">
    <property type="entry name" value="Phage_phiKZ_Orf197"/>
</dbReference>
<dbReference type="RefSeq" id="WP_175277343.1">
    <property type="nucleotide sequence ID" value="NZ_CP054836.1"/>
</dbReference>
<evidence type="ECO:0000313" key="2">
    <source>
        <dbReference type="EMBL" id="QKV19451.1"/>
    </source>
</evidence>
<keyword evidence="1" id="KW-0812">Transmembrane</keyword>
<keyword evidence="3" id="KW-1185">Reference proteome</keyword>
<accession>A0A6N1VES1</accession>
<protein>
    <submittedName>
        <fullName evidence="2">DUF3307 domain-containing protein</fullName>
    </submittedName>
</protein>
<proteinExistence type="predicted"/>
<organism evidence="2 3">
    <name type="scientific">Oricola thermophila</name>
    <dbReference type="NCBI Taxonomy" id="2742145"/>
    <lineage>
        <taxon>Bacteria</taxon>
        <taxon>Pseudomonadati</taxon>
        <taxon>Pseudomonadota</taxon>
        <taxon>Alphaproteobacteria</taxon>
        <taxon>Hyphomicrobiales</taxon>
        <taxon>Ahrensiaceae</taxon>
        <taxon>Oricola</taxon>
    </lineage>
</organism>
<keyword evidence="1" id="KW-1133">Transmembrane helix</keyword>
<gene>
    <name evidence="2" type="ORF">HTY61_13785</name>
</gene>
<feature type="transmembrane region" description="Helical" evidence="1">
    <location>
        <begin position="52"/>
        <end position="74"/>
    </location>
</feature>
<dbReference type="EMBL" id="CP054836">
    <property type="protein sequence ID" value="QKV19451.1"/>
    <property type="molecule type" value="Genomic_DNA"/>
</dbReference>
<dbReference type="Pfam" id="PF11750">
    <property type="entry name" value="DUF3307"/>
    <property type="match status" value="1"/>
</dbReference>
<dbReference type="AlphaFoldDB" id="A0A6N1VES1"/>
<name>A0A6N1VES1_9HYPH</name>
<keyword evidence="1" id="KW-0472">Membrane</keyword>
<evidence type="ECO:0000256" key="1">
    <source>
        <dbReference type="SAM" id="Phobius"/>
    </source>
</evidence>
<reference evidence="2 3" key="1">
    <citation type="submission" date="2020-06" db="EMBL/GenBank/DDBJ databases">
        <title>Oricola thermophila sp. nov. isolated from a tidal sediments.</title>
        <authorList>
            <person name="Kwon K.K."/>
            <person name="Yang S.-H."/>
            <person name="Park M.-J."/>
        </authorList>
    </citation>
    <scope>NUCLEOTIDE SEQUENCE [LARGE SCALE GENOMIC DNA]</scope>
    <source>
        <strain evidence="2 3">MEBiC13590</strain>
    </source>
</reference>